<dbReference type="InterPro" id="IPR001509">
    <property type="entry name" value="Epimerase_deHydtase"/>
</dbReference>
<reference evidence="3" key="2">
    <citation type="submission" date="2021-08" db="EMBL/GenBank/DDBJ databases">
        <authorList>
            <person name="Tani A."/>
            <person name="Ola A."/>
            <person name="Ogura Y."/>
            <person name="Katsura K."/>
            <person name="Hayashi T."/>
        </authorList>
    </citation>
    <scope>NUCLEOTIDE SEQUENCE</scope>
    <source>
        <strain evidence="3">DSM 19015</strain>
    </source>
</reference>
<comment type="caution">
    <text evidence="3">The sequence shown here is derived from an EMBL/GenBank/DDBJ whole genome shotgun (WGS) entry which is preliminary data.</text>
</comment>
<reference evidence="3" key="1">
    <citation type="journal article" date="2021" name="Front. Microbiol.">
        <title>Comprehensive Comparative Genomics and Phenotyping of Methylobacterium Species.</title>
        <authorList>
            <person name="Alessa O."/>
            <person name="Ogura Y."/>
            <person name="Fujitani Y."/>
            <person name="Takami H."/>
            <person name="Hayashi T."/>
            <person name="Sahin N."/>
            <person name="Tani A."/>
        </authorList>
    </citation>
    <scope>NUCLEOTIDE SEQUENCE</scope>
    <source>
        <strain evidence="3">DSM 19015</strain>
    </source>
</reference>
<proteinExistence type="predicted"/>
<dbReference type="Pfam" id="PF01370">
    <property type="entry name" value="Epimerase"/>
    <property type="match status" value="1"/>
</dbReference>
<evidence type="ECO:0000256" key="1">
    <source>
        <dbReference type="SAM" id="MobiDB-lite"/>
    </source>
</evidence>
<dbReference type="InterPro" id="IPR036291">
    <property type="entry name" value="NAD(P)-bd_dom_sf"/>
</dbReference>
<feature type="region of interest" description="Disordered" evidence="1">
    <location>
        <begin position="1"/>
        <end position="38"/>
    </location>
</feature>
<dbReference type="InterPro" id="IPR051783">
    <property type="entry name" value="NAD(P)-dependent_oxidoreduct"/>
</dbReference>
<evidence type="ECO:0000313" key="3">
    <source>
        <dbReference type="EMBL" id="GJD95786.1"/>
    </source>
</evidence>
<accession>A0ABQ4RYP2</accession>
<sequence>MTEAAATGRPAPQPRALPHDDTSEMPDATPPGPSDAGPVLITGASGFLGAALVDVFRNAGFPVRIMVRASSPRTNLVWNDVETVEADMRDRAGVAAALEGQRYLIHAAADYRLWAPDPEDIVRTNRDGTLILMEEALRAGLERVVYTSSVATIKPHDDGTPADETRPLTPGTAIGAYKRSKVVAERVVEEMAARNGLPVVIVNPSTPIGPRDVKPTPTGRIILEAALGRMPAFVDTGLNLAHVDDVAAGHLAALRRGRTGERYILGGENVLLSQMLADIAGMVGRKAPTVKLPRAAVYPIAYISEQMARLTGKAPFATIDGIRMSRYRMFFSDAKARAELGYTARPYREGLSDALAWFRQSGALR</sequence>
<evidence type="ECO:0000313" key="4">
    <source>
        <dbReference type="Proteomes" id="UP001055125"/>
    </source>
</evidence>
<dbReference type="Proteomes" id="UP001055125">
    <property type="component" value="Unassembled WGS sequence"/>
</dbReference>
<feature type="domain" description="NAD-dependent epimerase/dehydratase" evidence="2">
    <location>
        <begin position="39"/>
        <end position="266"/>
    </location>
</feature>
<protein>
    <submittedName>
        <fullName evidence="3">Aurachin B dehydrogenase</fullName>
    </submittedName>
</protein>
<dbReference type="InterPro" id="IPR017829">
    <property type="entry name" value="Hopanoid-assoc_sugar_epimerase"/>
</dbReference>
<name>A0ABQ4RYP2_9HYPH</name>
<dbReference type="NCBIfam" id="TIGR03466">
    <property type="entry name" value="HpnA"/>
    <property type="match status" value="1"/>
</dbReference>
<dbReference type="CDD" id="cd05228">
    <property type="entry name" value="AR_FR_like_1_SDR_e"/>
    <property type="match status" value="1"/>
</dbReference>
<dbReference type="EMBL" id="BPQP01000047">
    <property type="protein sequence ID" value="GJD95786.1"/>
    <property type="molecule type" value="Genomic_DNA"/>
</dbReference>
<dbReference type="Gene3D" id="3.40.50.720">
    <property type="entry name" value="NAD(P)-binding Rossmann-like Domain"/>
    <property type="match status" value="1"/>
</dbReference>
<organism evidence="3 4">
    <name type="scientific">Methylobacterium iners</name>
    <dbReference type="NCBI Taxonomy" id="418707"/>
    <lineage>
        <taxon>Bacteria</taxon>
        <taxon>Pseudomonadati</taxon>
        <taxon>Pseudomonadota</taxon>
        <taxon>Alphaproteobacteria</taxon>
        <taxon>Hyphomicrobiales</taxon>
        <taxon>Methylobacteriaceae</taxon>
        <taxon>Methylobacterium</taxon>
    </lineage>
</organism>
<dbReference type="PANTHER" id="PTHR48079">
    <property type="entry name" value="PROTEIN YEEZ"/>
    <property type="match status" value="1"/>
</dbReference>
<keyword evidence="4" id="KW-1185">Reference proteome</keyword>
<evidence type="ECO:0000259" key="2">
    <source>
        <dbReference type="Pfam" id="PF01370"/>
    </source>
</evidence>
<dbReference type="PANTHER" id="PTHR48079:SF6">
    <property type="entry name" value="NAD(P)-BINDING DOMAIN-CONTAINING PROTEIN-RELATED"/>
    <property type="match status" value="1"/>
</dbReference>
<dbReference type="SUPFAM" id="SSF51735">
    <property type="entry name" value="NAD(P)-binding Rossmann-fold domains"/>
    <property type="match status" value="1"/>
</dbReference>
<gene>
    <name evidence="3" type="primary">auaH_1</name>
    <name evidence="3" type="ORF">OCOJLMKI_3000</name>
</gene>